<dbReference type="EMBL" id="CP064812">
    <property type="protein sequence ID" value="QPG74617.1"/>
    <property type="molecule type" value="Genomic_DNA"/>
</dbReference>
<feature type="transmembrane region" description="Helical" evidence="1">
    <location>
        <begin position="154"/>
        <end position="174"/>
    </location>
</feature>
<proteinExistence type="predicted"/>
<dbReference type="AlphaFoldDB" id="A0A875RUI8"/>
<dbReference type="KEGG" id="bnn:FOA43_001949"/>
<sequence length="458" mass="52331">MIHVQLEEELAEDREDDFVRKYGDIDVNYIKKPPVQDWLFNKPYALNFFYGGTLYRTRAPRGESGKTELFLDLVYVGIVAKLASAACTEPTGLSLLRYILLFFPTWQVWSDIKDFMNYYFNEDLSQKLYMLWILALLVIYCNGTNFLLESNAANAYVIVPYILCRVSLAISLYIYSIWIPQHRPQIIFYATTVLITCALWIPVIFVPVKVKITLAIITIFLENIFWIFSYGPTIKRLLKLKYSTAVNIEHEVERIGAFYVIAIGEFSYNVVATTATKNYGLGISEKIGRAIMLLITSYIMMWMYFNGDGSFKAVHAIRRSSTTAWMWMLAHMPLISSLILSADAASDICYQEEYIEEKGLSFFFTGGLAVSLISLFFISMLDKSLDDCGRSGERHRVTKIWRLLPRLCAAVIILCLSFTDKLTITELFATVMCVLTAVFVYEIIVSMASDCSEEVTDV</sequence>
<feature type="transmembrane region" description="Helical" evidence="1">
    <location>
        <begin position="362"/>
        <end position="380"/>
    </location>
</feature>
<keyword evidence="1" id="KW-1133">Transmembrane helix</keyword>
<keyword evidence="1" id="KW-0812">Transmembrane</keyword>
<keyword evidence="3" id="KW-1185">Reference proteome</keyword>
<dbReference type="Pfam" id="PF06772">
    <property type="entry name" value="LtrA"/>
    <property type="match status" value="1"/>
</dbReference>
<organism evidence="2 3">
    <name type="scientific">Eeniella nana</name>
    <name type="common">Yeast</name>
    <name type="synonym">Brettanomyces nanus</name>
    <dbReference type="NCBI Taxonomy" id="13502"/>
    <lineage>
        <taxon>Eukaryota</taxon>
        <taxon>Fungi</taxon>
        <taxon>Dikarya</taxon>
        <taxon>Ascomycota</taxon>
        <taxon>Saccharomycotina</taxon>
        <taxon>Pichiomycetes</taxon>
        <taxon>Pichiales</taxon>
        <taxon>Pichiaceae</taxon>
        <taxon>Brettanomyces</taxon>
    </lineage>
</organism>
<evidence type="ECO:0008006" key="4">
    <source>
        <dbReference type="Google" id="ProtNLM"/>
    </source>
</evidence>
<evidence type="ECO:0000313" key="3">
    <source>
        <dbReference type="Proteomes" id="UP000662931"/>
    </source>
</evidence>
<dbReference type="InterPro" id="IPR010640">
    <property type="entry name" value="Low_temperature_requirement_A"/>
</dbReference>
<feature type="transmembrane region" description="Helical" evidence="1">
    <location>
        <begin position="325"/>
        <end position="350"/>
    </location>
</feature>
<dbReference type="PANTHER" id="PTHR36840">
    <property type="entry name" value="BLL5714 PROTEIN"/>
    <property type="match status" value="1"/>
</dbReference>
<feature type="transmembrane region" description="Helical" evidence="1">
    <location>
        <begin position="186"/>
        <end position="206"/>
    </location>
</feature>
<dbReference type="Proteomes" id="UP000662931">
    <property type="component" value="Chromosome 1"/>
</dbReference>
<dbReference type="RefSeq" id="XP_038778182.1">
    <property type="nucleotide sequence ID" value="XM_038922254.1"/>
</dbReference>
<dbReference type="PANTHER" id="PTHR36840:SF1">
    <property type="entry name" value="BLL5714 PROTEIN"/>
    <property type="match status" value="1"/>
</dbReference>
<evidence type="ECO:0000313" key="2">
    <source>
        <dbReference type="EMBL" id="QPG74617.1"/>
    </source>
</evidence>
<feature type="transmembrane region" description="Helical" evidence="1">
    <location>
        <begin position="212"/>
        <end position="231"/>
    </location>
</feature>
<name>A0A875RUI8_EENNA</name>
<dbReference type="GeneID" id="62195350"/>
<keyword evidence="1" id="KW-0472">Membrane</keyword>
<feature type="transmembrane region" description="Helical" evidence="1">
    <location>
        <begin position="400"/>
        <end position="418"/>
    </location>
</feature>
<dbReference type="OrthoDB" id="191995at2759"/>
<feature type="transmembrane region" description="Helical" evidence="1">
    <location>
        <begin position="287"/>
        <end position="305"/>
    </location>
</feature>
<feature type="transmembrane region" description="Helical" evidence="1">
    <location>
        <begin position="427"/>
        <end position="448"/>
    </location>
</feature>
<protein>
    <recommendedName>
        <fullName evidence="4">Low temperature requirement protein A</fullName>
    </recommendedName>
</protein>
<reference evidence="2" key="1">
    <citation type="submission" date="2020-10" db="EMBL/GenBank/DDBJ databases">
        <authorList>
            <person name="Roach M.J.R."/>
        </authorList>
    </citation>
    <scope>NUCLEOTIDE SEQUENCE</scope>
    <source>
        <strain evidence="2">CBS 1945</strain>
    </source>
</reference>
<gene>
    <name evidence="2" type="ORF">FOA43_001949</name>
</gene>
<evidence type="ECO:0000256" key="1">
    <source>
        <dbReference type="SAM" id="Phobius"/>
    </source>
</evidence>
<feature type="transmembrane region" description="Helical" evidence="1">
    <location>
        <begin position="128"/>
        <end position="148"/>
    </location>
</feature>
<accession>A0A875RUI8</accession>